<dbReference type="EMBL" id="JAPFFF010000004">
    <property type="protein sequence ID" value="KAK8890819.1"/>
    <property type="molecule type" value="Genomic_DNA"/>
</dbReference>
<dbReference type="Gene3D" id="1.10.510.10">
    <property type="entry name" value="Transferase(Phosphotransferase) domain 1"/>
    <property type="match status" value="1"/>
</dbReference>
<accession>A0ABR2KI48</accession>
<protein>
    <submittedName>
        <fullName evidence="2">Serine/threonine-protein kinase brsk2</fullName>
    </submittedName>
</protein>
<organism evidence="2 3">
    <name type="scientific">Tritrichomonas musculus</name>
    <dbReference type="NCBI Taxonomy" id="1915356"/>
    <lineage>
        <taxon>Eukaryota</taxon>
        <taxon>Metamonada</taxon>
        <taxon>Parabasalia</taxon>
        <taxon>Tritrichomonadida</taxon>
        <taxon>Tritrichomonadidae</taxon>
        <taxon>Tritrichomonas</taxon>
    </lineage>
</organism>
<dbReference type="GO" id="GO:0016301">
    <property type="term" value="F:kinase activity"/>
    <property type="evidence" value="ECO:0007669"/>
    <property type="project" value="UniProtKB-KW"/>
</dbReference>
<sequence>MNIPECPMKAEDYFALFHIDRPMGASNFSRVYLATEANTGRQVALKLILKINQDKITIDRNVFKDPTLDSPHLVKIYDIFEDIHMIMISMEYIQSGDLLDWICSHGTISESGVAMIVHHLLLGLKALHDKKIVHHNIKPENILITETEIGATIKLTDYCLAKTIDEDHQLSELSLTEVCSSPEILRRQTYGPEVDMWSIGVITYILLCGRRPFEEDEKYPLFEKVSNGNYTFDLPEWEHISNEGKTFVKQLLEVNPKQRLTVDQALSHKWLSMDLSDDAIESSLKNLQITTMGRKLKKVMGAAITAASFRQFTKYTQMPE</sequence>
<feature type="domain" description="Protein kinase" evidence="1">
    <location>
        <begin position="17"/>
        <end position="271"/>
    </location>
</feature>
<dbReference type="Proteomes" id="UP001470230">
    <property type="component" value="Unassembled WGS sequence"/>
</dbReference>
<keyword evidence="3" id="KW-1185">Reference proteome</keyword>
<reference evidence="2 3" key="1">
    <citation type="submission" date="2024-04" db="EMBL/GenBank/DDBJ databases">
        <title>Tritrichomonas musculus Genome.</title>
        <authorList>
            <person name="Alves-Ferreira E."/>
            <person name="Grigg M."/>
            <person name="Lorenzi H."/>
            <person name="Galac M."/>
        </authorList>
    </citation>
    <scope>NUCLEOTIDE SEQUENCE [LARGE SCALE GENOMIC DNA]</scope>
    <source>
        <strain evidence="2 3">EAF2021</strain>
    </source>
</reference>
<dbReference type="PANTHER" id="PTHR24347">
    <property type="entry name" value="SERINE/THREONINE-PROTEIN KINASE"/>
    <property type="match status" value="1"/>
</dbReference>
<keyword evidence="2" id="KW-0418">Kinase</keyword>
<evidence type="ECO:0000313" key="2">
    <source>
        <dbReference type="EMBL" id="KAK8890819.1"/>
    </source>
</evidence>
<comment type="caution">
    <text evidence="2">The sequence shown here is derived from an EMBL/GenBank/DDBJ whole genome shotgun (WGS) entry which is preliminary data.</text>
</comment>
<dbReference type="SUPFAM" id="SSF56112">
    <property type="entry name" value="Protein kinase-like (PK-like)"/>
    <property type="match status" value="1"/>
</dbReference>
<dbReference type="Pfam" id="PF00069">
    <property type="entry name" value="Pkinase"/>
    <property type="match status" value="1"/>
</dbReference>
<evidence type="ECO:0000259" key="1">
    <source>
        <dbReference type="PROSITE" id="PS50011"/>
    </source>
</evidence>
<dbReference type="PROSITE" id="PS50011">
    <property type="entry name" value="PROTEIN_KINASE_DOM"/>
    <property type="match status" value="1"/>
</dbReference>
<proteinExistence type="predicted"/>
<dbReference type="InterPro" id="IPR000719">
    <property type="entry name" value="Prot_kinase_dom"/>
</dbReference>
<name>A0ABR2KI48_9EUKA</name>
<gene>
    <name evidence="2" type="ORF">M9Y10_028018</name>
</gene>
<evidence type="ECO:0000313" key="3">
    <source>
        <dbReference type="Proteomes" id="UP001470230"/>
    </source>
</evidence>
<dbReference type="InterPro" id="IPR011009">
    <property type="entry name" value="Kinase-like_dom_sf"/>
</dbReference>
<keyword evidence="2" id="KW-0808">Transferase</keyword>